<evidence type="ECO:0000259" key="2">
    <source>
        <dbReference type="Pfam" id="PF17990"/>
    </source>
</evidence>
<gene>
    <name evidence="4" type="ORF">NP233_g5566</name>
</gene>
<feature type="domain" description="L-lysine epsilon oxidase C-terminal" evidence="3">
    <location>
        <begin position="403"/>
        <end position="558"/>
    </location>
</feature>
<dbReference type="AlphaFoldDB" id="A0AAD5VSL0"/>
<proteinExistence type="predicted"/>
<organism evidence="4 5">
    <name type="scientific">Leucocoprinus birnbaumii</name>
    <dbReference type="NCBI Taxonomy" id="56174"/>
    <lineage>
        <taxon>Eukaryota</taxon>
        <taxon>Fungi</taxon>
        <taxon>Dikarya</taxon>
        <taxon>Basidiomycota</taxon>
        <taxon>Agaricomycotina</taxon>
        <taxon>Agaricomycetes</taxon>
        <taxon>Agaricomycetidae</taxon>
        <taxon>Agaricales</taxon>
        <taxon>Agaricineae</taxon>
        <taxon>Agaricaceae</taxon>
        <taxon>Leucocoprinus</taxon>
    </lineage>
</organism>
<feature type="domain" description="L-Lysine epsilon oxidase N-terminal" evidence="2">
    <location>
        <begin position="37"/>
        <end position="260"/>
    </location>
</feature>
<protein>
    <recommendedName>
        <fullName evidence="6">L-lysine 6-oxidase</fullName>
    </recommendedName>
</protein>
<sequence length="653" mass="73754">MSTEAPKKLNLVQGSDPSRQETYSAVNPDDISYVEIFPPVGITRFGDSEDEFFLAPEVPGHTDLPYNLTKFRDDKQRIRRQAVRFRVYAYDDSNTLLGEINNQVATGDQGAEKYSLNWTVSVANRKAAHTAFQGRYANPPITTLRNPNVQPDIDLDDRTKLIIEAGGKISSTSDVDFVNLGGTFQAEGPEPRDVYLGQLQVDDGEQEDEKTGRLIFVPGTGHAECVTDPLHSQPEIVSEFDSNNWFDSACDGLVKVEVQGPGGLRWTSKHYATVVSGPPKFAWGIDAPTNLYNIMEDIYWRNQGDDNNWGIDSTTYDFTKDIWPVLKSAALISWTNDVALQGHGPTTNGHFSSKSIIDILKGDDKTRRSNLKTRVVEKLRKPDYEDPREADARWMPRLSGDNGDMPDPGSFPAGLQPDIKRFAALTKLQYERFQRWKEDEDPLNSDWSPEPAHENLERYELSDQPEYLTRAILESTIGDPLFPGIEMFWIAKLKTTYDLTVPTSLQPPFRVNYGEVEAKSPPPQALKEGYLTRGLSLPWQCDFMLCATHWWPSTRPDNVVPKLIFDNLMGNAGTQNQFDAASRKRSVWTRGFRDTLDMGQSRTSHDIPWQGNTDMVRYWHFLGIVRKQDTLYPVGSPNATPVTAYVESERLEI</sequence>
<dbReference type="InterPro" id="IPR041173">
    <property type="entry name" value="LodA_C"/>
</dbReference>
<comment type="caution">
    <text evidence="4">The sequence shown here is derived from an EMBL/GenBank/DDBJ whole genome shotgun (WGS) entry which is preliminary data.</text>
</comment>
<name>A0AAD5VSL0_9AGAR</name>
<dbReference type="Proteomes" id="UP001213000">
    <property type="component" value="Unassembled WGS sequence"/>
</dbReference>
<evidence type="ECO:0008006" key="6">
    <source>
        <dbReference type="Google" id="ProtNLM"/>
    </source>
</evidence>
<feature type="region of interest" description="Disordered" evidence="1">
    <location>
        <begin position="1"/>
        <end position="24"/>
    </location>
</feature>
<dbReference type="InterPro" id="IPR041168">
    <property type="entry name" value="LodA_N"/>
</dbReference>
<accession>A0AAD5VSL0</accession>
<dbReference type="Pfam" id="PF17990">
    <property type="entry name" value="LodA_N"/>
    <property type="match status" value="1"/>
</dbReference>
<keyword evidence="5" id="KW-1185">Reference proteome</keyword>
<evidence type="ECO:0000313" key="5">
    <source>
        <dbReference type="Proteomes" id="UP001213000"/>
    </source>
</evidence>
<dbReference type="EMBL" id="JANIEX010000332">
    <property type="protein sequence ID" value="KAJ3568660.1"/>
    <property type="molecule type" value="Genomic_DNA"/>
</dbReference>
<evidence type="ECO:0000256" key="1">
    <source>
        <dbReference type="SAM" id="MobiDB-lite"/>
    </source>
</evidence>
<evidence type="ECO:0000259" key="3">
    <source>
        <dbReference type="Pfam" id="PF18417"/>
    </source>
</evidence>
<evidence type="ECO:0000313" key="4">
    <source>
        <dbReference type="EMBL" id="KAJ3568660.1"/>
    </source>
</evidence>
<dbReference type="Pfam" id="PF18417">
    <property type="entry name" value="LodA_C"/>
    <property type="match status" value="1"/>
</dbReference>
<reference evidence="4" key="1">
    <citation type="submission" date="2022-07" db="EMBL/GenBank/DDBJ databases">
        <title>Genome Sequence of Leucocoprinus birnbaumii.</title>
        <authorList>
            <person name="Buettner E."/>
        </authorList>
    </citation>
    <scope>NUCLEOTIDE SEQUENCE</scope>
    <source>
        <strain evidence="4">VT141</strain>
    </source>
</reference>
<feature type="compositionally biased region" description="Polar residues" evidence="1">
    <location>
        <begin position="12"/>
        <end position="24"/>
    </location>
</feature>